<feature type="domain" description="vWA-MoxR associated protein N-terminal HTH" evidence="1">
    <location>
        <begin position="1"/>
        <end position="60"/>
    </location>
</feature>
<evidence type="ECO:0000259" key="1">
    <source>
        <dbReference type="Pfam" id="PF26355"/>
    </source>
</evidence>
<evidence type="ECO:0000313" key="3">
    <source>
        <dbReference type="Proteomes" id="UP001050975"/>
    </source>
</evidence>
<organism evidence="2 3">
    <name type="scientific">Microseira wollei NIES-4236</name>
    <dbReference type="NCBI Taxonomy" id="2530354"/>
    <lineage>
        <taxon>Bacteria</taxon>
        <taxon>Bacillati</taxon>
        <taxon>Cyanobacteriota</taxon>
        <taxon>Cyanophyceae</taxon>
        <taxon>Oscillatoriophycideae</taxon>
        <taxon>Aerosakkonematales</taxon>
        <taxon>Aerosakkonemataceae</taxon>
        <taxon>Microseira</taxon>
    </lineage>
</organism>
<dbReference type="Proteomes" id="UP001050975">
    <property type="component" value="Unassembled WGS sequence"/>
</dbReference>
<keyword evidence="3" id="KW-1185">Reference proteome</keyword>
<sequence>MNSEEALKFINSLFEQQTKEILNELETKIFLGCWSGQDYSEISAKNSHSEVYIREIGAKLKF</sequence>
<accession>A0AAV3X4C5</accession>
<reference evidence="2" key="1">
    <citation type="submission" date="2019-10" db="EMBL/GenBank/DDBJ databases">
        <title>Draft genome sequece of Microseira wollei NIES-4236.</title>
        <authorList>
            <person name="Yamaguchi H."/>
            <person name="Suzuki S."/>
            <person name="Kawachi M."/>
        </authorList>
    </citation>
    <scope>NUCLEOTIDE SEQUENCE</scope>
    <source>
        <strain evidence="2">NIES-4236</strain>
    </source>
</reference>
<dbReference type="AlphaFoldDB" id="A0AAV3X4C5"/>
<proteinExistence type="predicted"/>
<dbReference type="InterPro" id="IPR058651">
    <property type="entry name" value="HTH_VMAP-M9"/>
</dbReference>
<gene>
    <name evidence="2" type="ORF">MiSe_01870</name>
</gene>
<dbReference type="RefSeq" id="WP_226572891.1">
    <property type="nucleotide sequence ID" value="NZ_BLAY01000001.1"/>
</dbReference>
<comment type="caution">
    <text evidence="2">The sequence shown here is derived from an EMBL/GenBank/DDBJ whole genome shotgun (WGS) entry which is preliminary data.</text>
</comment>
<dbReference type="EMBL" id="BLAY01000001">
    <property type="protein sequence ID" value="GET35445.1"/>
    <property type="molecule type" value="Genomic_DNA"/>
</dbReference>
<name>A0AAV3X4C5_9CYAN</name>
<evidence type="ECO:0000313" key="2">
    <source>
        <dbReference type="EMBL" id="GET35445.1"/>
    </source>
</evidence>
<protein>
    <submittedName>
        <fullName evidence="2">WD-40 repeat-containing protein</fullName>
    </submittedName>
</protein>
<dbReference type="Pfam" id="PF26355">
    <property type="entry name" value="HTH_VMAP-M9"/>
    <property type="match status" value="1"/>
</dbReference>